<sequence length="132" mass="14752">MIYSKWAYGTVFVCTLLFAPQVSAATADLPCQRAILTLLAPEIQAQVGNYYKDKLTETPTFAPFLGGNRLEIESFSSHLDVVVTVIPYVGPHLSVGKDRMTFRIDNTGKVIAESYAHIEDINLPPNWKHIRK</sequence>
<dbReference type="Proteomes" id="UP000558113">
    <property type="component" value="Unassembled WGS sequence"/>
</dbReference>
<keyword evidence="3" id="KW-1185">Reference proteome</keyword>
<gene>
    <name evidence="2" type="ORF">GT003_14570</name>
</gene>
<keyword evidence="1" id="KW-0732">Signal</keyword>
<comment type="caution">
    <text evidence="2">The sequence shown here is derived from an EMBL/GenBank/DDBJ whole genome shotgun (WGS) entry which is preliminary data.</text>
</comment>
<protein>
    <submittedName>
        <fullName evidence="2">DUF3888 domain-containing protein</fullName>
    </submittedName>
</protein>
<evidence type="ECO:0000313" key="2">
    <source>
        <dbReference type="EMBL" id="NBC70220.1"/>
    </source>
</evidence>
<evidence type="ECO:0000256" key="1">
    <source>
        <dbReference type="SAM" id="SignalP"/>
    </source>
</evidence>
<feature type="signal peptide" evidence="1">
    <location>
        <begin position="1"/>
        <end position="24"/>
    </location>
</feature>
<proteinExistence type="predicted"/>
<dbReference type="InterPro" id="IPR024984">
    <property type="entry name" value="DUF3888"/>
</dbReference>
<dbReference type="Pfam" id="PF13027">
    <property type="entry name" value="DUF3888"/>
    <property type="match status" value="1"/>
</dbReference>
<evidence type="ECO:0000313" key="3">
    <source>
        <dbReference type="Proteomes" id="UP000558113"/>
    </source>
</evidence>
<dbReference type="EMBL" id="JAAAMU010000006">
    <property type="protein sequence ID" value="NBC70220.1"/>
    <property type="molecule type" value="Genomic_DNA"/>
</dbReference>
<dbReference type="RefSeq" id="WP_161698914.1">
    <property type="nucleotide sequence ID" value="NZ_JAAAMU010000006.1"/>
</dbReference>
<accession>A0A7X4YPL9</accession>
<reference evidence="2 3" key="1">
    <citation type="submission" date="2020-01" db="EMBL/GenBank/DDBJ databases">
        <title>Paenibacillus soybeanensis sp. nov. isolated from the nodules of soybean (Glycine max(L.) Merr).</title>
        <authorList>
            <person name="Wang H."/>
        </authorList>
    </citation>
    <scope>NUCLEOTIDE SEQUENCE [LARGE SCALE GENOMIC DNA]</scope>
    <source>
        <strain evidence="2 3">DSM 23054</strain>
    </source>
</reference>
<feature type="chain" id="PRO_5031038976" evidence="1">
    <location>
        <begin position="25"/>
        <end position="132"/>
    </location>
</feature>
<dbReference type="AlphaFoldDB" id="A0A7X4YPL9"/>
<organism evidence="2 3">
    <name type="scientific">Paenibacillus sacheonensis</name>
    <dbReference type="NCBI Taxonomy" id="742054"/>
    <lineage>
        <taxon>Bacteria</taxon>
        <taxon>Bacillati</taxon>
        <taxon>Bacillota</taxon>
        <taxon>Bacilli</taxon>
        <taxon>Bacillales</taxon>
        <taxon>Paenibacillaceae</taxon>
        <taxon>Paenibacillus</taxon>
    </lineage>
</organism>
<name>A0A7X4YPL9_9BACL</name>
<dbReference type="OrthoDB" id="1906683at2"/>